<sequence length="304" mass="34160">MIYYYQSQKELAVNAFISATHNTGVTCLGVLGRALTDPPESFIDIVAGPVAGGIIGGICVDALISILTFECYGYIHIGKKMITRKMNDDDRLAVRNVTFKDTIIALSVFSVYSIAIKFLSFINKHKETDFDILLNTVETDHDEHDTAIKCKLDACEKLVVISKDGDLRDLRDFRNALALFFPNWKRADKIQVNSISQIQSGDHIVYERVIIGGTHLYDHHAIVGEVFPEKGKYTAYEQSTPPNTGESKATGKASIREIEKRFDTKSLYKINHRRTGISNDEVWSTIFFTKSEPITLGLRKLYVV</sequence>
<evidence type="ECO:0000313" key="2">
    <source>
        <dbReference type="EMBL" id="VDI59079.1"/>
    </source>
</evidence>
<evidence type="ECO:0000256" key="1">
    <source>
        <dbReference type="SAM" id="Phobius"/>
    </source>
</evidence>
<evidence type="ECO:0000313" key="3">
    <source>
        <dbReference type="Proteomes" id="UP000596742"/>
    </source>
</evidence>
<accession>A0A8B6G5Q0</accession>
<organism evidence="2 3">
    <name type="scientific">Mytilus galloprovincialis</name>
    <name type="common">Mediterranean mussel</name>
    <dbReference type="NCBI Taxonomy" id="29158"/>
    <lineage>
        <taxon>Eukaryota</taxon>
        <taxon>Metazoa</taxon>
        <taxon>Spiralia</taxon>
        <taxon>Lophotrochozoa</taxon>
        <taxon>Mollusca</taxon>
        <taxon>Bivalvia</taxon>
        <taxon>Autobranchia</taxon>
        <taxon>Pteriomorphia</taxon>
        <taxon>Mytilida</taxon>
        <taxon>Mytiloidea</taxon>
        <taxon>Mytilidae</taxon>
        <taxon>Mytilinae</taxon>
        <taxon>Mytilus</taxon>
    </lineage>
</organism>
<feature type="transmembrane region" description="Helical" evidence="1">
    <location>
        <begin position="103"/>
        <end position="122"/>
    </location>
</feature>
<keyword evidence="1" id="KW-0812">Transmembrane</keyword>
<feature type="transmembrane region" description="Helical" evidence="1">
    <location>
        <begin position="12"/>
        <end position="31"/>
    </location>
</feature>
<keyword evidence="3" id="KW-1185">Reference proteome</keyword>
<dbReference type="Proteomes" id="UP000596742">
    <property type="component" value="Unassembled WGS sequence"/>
</dbReference>
<proteinExistence type="predicted"/>
<dbReference type="EMBL" id="UYJE01007908">
    <property type="protein sequence ID" value="VDI59079.1"/>
    <property type="molecule type" value="Genomic_DNA"/>
</dbReference>
<reference evidence="2" key="1">
    <citation type="submission" date="2018-11" db="EMBL/GenBank/DDBJ databases">
        <authorList>
            <person name="Alioto T."/>
            <person name="Alioto T."/>
        </authorList>
    </citation>
    <scope>NUCLEOTIDE SEQUENCE</scope>
</reference>
<keyword evidence="1" id="KW-0472">Membrane</keyword>
<protein>
    <submittedName>
        <fullName evidence="2">Uncharacterized protein</fullName>
    </submittedName>
</protein>
<comment type="caution">
    <text evidence="2">The sequence shown here is derived from an EMBL/GenBank/DDBJ whole genome shotgun (WGS) entry which is preliminary data.</text>
</comment>
<dbReference type="AlphaFoldDB" id="A0A8B6G5Q0"/>
<keyword evidence="1" id="KW-1133">Transmembrane helix</keyword>
<gene>
    <name evidence="2" type="ORF">MGAL_10B044466</name>
</gene>
<name>A0A8B6G5Q0_MYTGA</name>
<feature type="transmembrane region" description="Helical" evidence="1">
    <location>
        <begin position="51"/>
        <end position="75"/>
    </location>
</feature>
<dbReference type="OrthoDB" id="6160534at2759"/>